<evidence type="ECO:0000256" key="1">
    <source>
        <dbReference type="ARBA" id="ARBA00022723"/>
    </source>
</evidence>
<evidence type="ECO:0000313" key="6">
    <source>
        <dbReference type="EMBL" id="AXG81132.1"/>
    </source>
</evidence>
<dbReference type="KEGG" id="spad:DVK44_29465"/>
<keyword evidence="7" id="KW-1185">Reference proteome</keyword>
<dbReference type="Proteomes" id="UP000253868">
    <property type="component" value="Chromosome"/>
</dbReference>
<dbReference type="InterPro" id="IPR002694">
    <property type="entry name" value="Znf_CHC2"/>
</dbReference>
<dbReference type="SUPFAM" id="SSF57783">
    <property type="entry name" value="Zinc beta-ribbon"/>
    <property type="match status" value="1"/>
</dbReference>
<dbReference type="PANTHER" id="PTHR30313:SF2">
    <property type="entry name" value="DNA PRIMASE"/>
    <property type="match status" value="1"/>
</dbReference>
<dbReference type="AlphaFoldDB" id="A0A345HWQ8"/>
<dbReference type="EMBL" id="CP031194">
    <property type="protein sequence ID" value="AXG81132.1"/>
    <property type="molecule type" value="Genomic_DNA"/>
</dbReference>
<dbReference type="SMART" id="SM00400">
    <property type="entry name" value="ZnF_CHCC"/>
    <property type="match status" value="1"/>
</dbReference>
<dbReference type="Pfam" id="PF01807">
    <property type="entry name" value="Zn_ribbon_DnaG"/>
    <property type="match status" value="1"/>
</dbReference>
<reference evidence="7" key="1">
    <citation type="submission" date="2018-07" db="EMBL/GenBank/DDBJ databases">
        <authorList>
            <person name="Zhao J."/>
        </authorList>
    </citation>
    <scope>NUCLEOTIDE SEQUENCE [LARGE SCALE GENOMIC DNA]</scope>
    <source>
        <strain evidence="7">GSSD-12</strain>
    </source>
</reference>
<feature type="region of interest" description="Disordered" evidence="4">
    <location>
        <begin position="102"/>
        <end position="145"/>
    </location>
</feature>
<dbReference type="InterPro" id="IPR036977">
    <property type="entry name" value="DNA_primase_Znf_CHC2"/>
</dbReference>
<accession>A0A345HWQ8</accession>
<dbReference type="GO" id="GO:0006269">
    <property type="term" value="P:DNA replication, synthesis of primer"/>
    <property type="evidence" value="ECO:0007669"/>
    <property type="project" value="TreeGrafter"/>
</dbReference>
<dbReference type="GO" id="GO:0003899">
    <property type="term" value="F:DNA-directed RNA polymerase activity"/>
    <property type="evidence" value="ECO:0007669"/>
    <property type="project" value="InterPro"/>
</dbReference>
<keyword evidence="1" id="KW-0479">Metal-binding</keyword>
<dbReference type="PANTHER" id="PTHR30313">
    <property type="entry name" value="DNA PRIMASE"/>
    <property type="match status" value="1"/>
</dbReference>
<keyword evidence="3" id="KW-0862">Zinc</keyword>
<evidence type="ECO:0000256" key="2">
    <source>
        <dbReference type="ARBA" id="ARBA00022771"/>
    </source>
</evidence>
<protein>
    <recommendedName>
        <fullName evidence="5">Zinc finger CHC2-type domain-containing protein</fullName>
    </recommendedName>
</protein>
<dbReference type="InterPro" id="IPR050219">
    <property type="entry name" value="DnaG_primase"/>
</dbReference>
<name>A0A345HWQ8_9ACTN</name>
<proteinExistence type="predicted"/>
<evidence type="ECO:0000259" key="5">
    <source>
        <dbReference type="SMART" id="SM00400"/>
    </source>
</evidence>
<evidence type="ECO:0000256" key="4">
    <source>
        <dbReference type="SAM" id="MobiDB-lite"/>
    </source>
</evidence>
<organism evidence="6 7">
    <name type="scientific">Streptomyces paludis</name>
    <dbReference type="NCBI Taxonomy" id="2282738"/>
    <lineage>
        <taxon>Bacteria</taxon>
        <taxon>Bacillati</taxon>
        <taxon>Actinomycetota</taxon>
        <taxon>Actinomycetes</taxon>
        <taxon>Kitasatosporales</taxon>
        <taxon>Streptomycetaceae</taxon>
        <taxon>Streptomyces</taxon>
    </lineage>
</organism>
<dbReference type="GO" id="GO:0005737">
    <property type="term" value="C:cytoplasm"/>
    <property type="evidence" value="ECO:0007669"/>
    <property type="project" value="TreeGrafter"/>
</dbReference>
<dbReference type="GO" id="GO:0003677">
    <property type="term" value="F:DNA binding"/>
    <property type="evidence" value="ECO:0007669"/>
    <property type="project" value="InterPro"/>
</dbReference>
<feature type="domain" description="Zinc finger CHC2-type" evidence="5">
    <location>
        <begin position="45"/>
        <end position="96"/>
    </location>
</feature>
<dbReference type="OrthoDB" id="9803773at2"/>
<gene>
    <name evidence="6" type="ORF">DVK44_29465</name>
</gene>
<dbReference type="GO" id="GO:0008270">
    <property type="term" value="F:zinc ion binding"/>
    <property type="evidence" value="ECO:0007669"/>
    <property type="project" value="UniProtKB-KW"/>
</dbReference>
<sequence>MGAHGSPSRRPVAQGDGVHVIPIAPVLAHYGVDLNESRWGNTAVLCPVHNERRPSLSVNVEKGVAFCFACDFKGTAIHLIMAMEGCSRADALDRAEKILRAGGHAVPERPGGRYRRPGVPGEPGARAGGGRTVPAGRRYVPPGRT</sequence>
<evidence type="ECO:0000256" key="3">
    <source>
        <dbReference type="ARBA" id="ARBA00022833"/>
    </source>
</evidence>
<dbReference type="Gene3D" id="3.90.580.10">
    <property type="entry name" value="Zinc finger, CHC2-type domain"/>
    <property type="match status" value="1"/>
</dbReference>
<keyword evidence="2" id="KW-0863">Zinc-finger</keyword>
<evidence type="ECO:0000313" key="7">
    <source>
        <dbReference type="Proteomes" id="UP000253868"/>
    </source>
</evidence>